<comment type="similarity">
    <text evidence="2 10 11">Belongs to the TRAFAC class translation factor GTPase superfamily. Classic translation factor GTPase family. IF-2 subfamily.</text>
</comment>
<dbReference type="CDD" id="cd03702">
    <property type="entry name" value="IF2_mtIF2_II"/>
    <property type="match status" value="1"/>
</dbReference>
<protein>
    <recommendedName>
        <fullName evidence="3 10">Translation initiation factor IF-2</fullName>
    </recommendedName>
</protein>
<dbReference type="Pfam" id="PF00009">
    <property type="entry name" value="GTP_EFTU"/>
    <property type="match status" value="1"/>
</dbReference>
<evidence type="ECO:0000256" key="6">
    <source>
        <dbReference type="ARBA" id="ARBA00022741"/>
    </source>
</evidence>
<accession>A0A537JUD3</accession>
<dbReference type="InterPro" id="IPR009000">
    <property type="entry name" value="Transl_B-barrel_sf"/>
</dbReference>
<evidence type="ECO:0000256" key="13">
    <source>
        <dbReference type="SAM" id="MobiDB-lite"/>
    </source>
</evidence>
<dbReference type="InterPro" id="IPR000178">
    <property type="entry name" value="TF_IF2_bacterial-like"/>
</dbReference>
<feature type="compositionally biased region" description="Pro residues" evidence="13">
    <location>
        <begin position="93"/>
        <end position="102"/>
    </location>
</feature>
<organism evidence="15 16">
    <name type="scientific">Candidatus Segetimicrobium genomatis</name>
    <dbReference type="NCBI Taxonomy" id="2569760"/>
    <lineage>
        <taxon>Bacteria</taxon>
        <taxon>Bacillati</taxon>
        <taxon>Candidatus Sysuimicrobiota</taxon>
        <taxon>Candidatus Sysuimicrobiia</taxon>
        <taxon>Candidatus Sysuimicrobiales</taxon>
        <taxon>Candidatus Segetimicrobiaceae</taxon>
        <taxon>Candidatus Segetimicrobium</taxon>
    </lineage>
</organism>
<dbReference type="PROSITE" id="PS51722">
    <property type="entry name" value="G_TR_2"/>
    <property type="match status" value="1"/>
</dbReference>
<feature type="binding site" evidence="10">
    <location>
        <begin position="350"/>
        <end position="357"/>
    </location>
    <ligand>
        <name>GTP</name>
        <dbReference type="ChEBI" id="CHEBI:37565"/>
    </ligand>
</feature>
<dbReference type="InterPro" id="IPR000795">
    <property type="entry name" value="T_Tr_GTP-bd_dom"/>
</dbReference>
<dbReference type="SUPFAM" id="SSF50447">
    <property type="entry name" value="Translation proteins"/>
    <property type="match status" value="2"/>
</dbReference>
<dbReference type="SUPFAM" id="SSF52540">
    <property type="entry name" value="P-loop containing nucleoside triphosphate hydrolases"/>
    <property type="match status" value="1"/>
</dbReference>
<feature type="compositionally biased region" description="Basic and acidic residues" evidence="13">
    <location>
        <begin position="121"/>
        <end position="157"/>
    </location>
</feature>
<dbReference type="FunFam" id="2.40.30.10:FF:000008">
    <property type="entry name" value="Translation initiation factor IF-2"/>
    <property type="match status" value="1"/>
</dbReference>
<dbReference type="Pfam" id="PF22042">
    <property type="entry name" value="EF-G_D2"/>
    <property type="match status" value="1"/>
</dbReference>
<evidence type="ECO:0000256" key="9">
    <source>
        <dbReference type="ARBA" id="ARBA00025162"/>
    </source>
</evidence>
<evidence type="ECO:0000259" key="14">
    <source>
        <dbReference type="PROSITE" id="PS51722"/>
    </source>
</evidence>
<dbReference type="Gene3D" id="2.40.30.10">
    <property type="entry name" value="Translation factors"/>
    <property type="match status" value="2"/>
</dbReference>
<dbReference type="GO" id="GO:0005829">
    <property type="term" value="C:cytosol"/>
    <property type="evidence" value="ECO:0007669"/>
    <property type="project" value="TreeGrafter"/>
</dbReference>
<comment type="subcellular location">
    <subcellularLocation>
        <location evidence="1 10 12">Cytoplasm</location>
    </subcellularLocation>
</comment>
<dbReference type="NCBIfam" id="TIGR00231">
    <property type="entry name" value="small_GTP"/>
    <property type="match status" value="1"/>
</dbReference>
<evidence type="ECO:0000313" key="16">
    <source>
        <dbReference type="Proteomes" id="UP000318509"/>
    </source>
</evidence>
<feature type="region of interest" description="Disordered" evidence="13">
    <location>
        <begin position="87"/>
        <end position="212"/>
    </location>
</feature>
<dbReference type="FunFam" id="3.40.50.10050:FF:000001">
    <property type="entry name" value="Translation initiation factor IF-2"/>
    <property type="match status" value="1"/>
</dbReference>
<feature type="compositionally biased region" description="Low complexity" evidence="13">
    <location>
        <begin position="158"/>
        <end position="173"/>
    </location>
</feature>
<dbReference type="InterPro" id="IPR004161">
    <property type="entry name" value="EFTu-like_2"/>
</dbReference>
<comment type="caution">
    <text evidence="15">The sequence shown here is derived from an EMBL/GenBank/DDBJ whole genome shotgun (WGS) entry which is preliminary data.</text>
</comment>
<keyword evidence="8 10" id="KW-0342">GTP-binding</keyword>
<evidence type="ECO:0000256" key="3">
    <source>
        <dbReference type="ARBA" id="ARBA00020675"/>
    </source>
</evidence>
<dbReference type="InterPro" id="IPR005225">
    <property type="entry name" value="Small_GTP-bd"/>
</dbReference>
<dbReference type="PANTHER" id="PTHR43381">
    <property type="entry name" value="TRANSLATION INITIATION FACTOR IF-2-RELATED"/>
    <property type="match status" value="1"/>
</dbReference>
<gene>
    <name evidence="10 15" type="primary">infB</name>
    <name evidence="15" type="ORF">E6H00_16615</name>
</gene>
<evidence type="ECO:0000256" key="11">
    <source>
        <dbReference type="RuleBase" id="RU000644"/>
    </source>
</evidence>
<dbReference type="SUPFAM" id="SSF52156">
    <property type="entry name" value="Initiation factor IF2/eIF5b, domain 3"/>
    <property type="match status" value="1"/>
</dbReference>
<feature type="region of interest" description="G-domain" evidence="10">
    <location>
        <begin position="344"/>
        <end position="492"/>
    </location>
</feature>
<sequence length="840" mass="88270">MKVPVRNHMSVLDDQVVARLRRAQAGGRDLSSGGAPGPGAPAAGGPSRGKATAVDAEKVRQSAFLQASYGSEIKGVRVIRAPRADAAPVAEAAPPPQAPPGKAPLQAPAGEKAAAKGAARAPERPAAKKPAEVRPEAKKAAADAKPAHVDRPVKEHPAAAAAPPAAQAAATPAAAPPKEKPTIRFADVRKTPRYDPKAGEAAGAPRVSPEPAAPPIAAELRRAEPVRPAEPPRAAPEAAPAAPAAAAPAAPQPLRYLELDGPIQVGDLASRMGVPPGEVVKRLVEAGVMAGINHMIPLEIAGRVMAAFNFAPRAPERVEVTELAPTLETPAAEPGEQGRTTRPPVVTVMGHVDHGKTSLLDAIRKTSVASQEYGGITQHIGAYTVEANGRRITFLDTPGHEAFTALRARGAHVTDIAVLVVAADDGVMPQTIEAINHAKAARVPIIVALNKIDLPQVNPDRVKQQLADLGLMPEEWGGDTITVPVSARQGTGLDSLLEMILLVAELRDRRATPERPARGTVIEARLEKGRGPVATVLVQDGTLRVGDAAVVGETYGRIRAMTDDKGARVQAAGPSTPVEVSGLSDVPAAGDLVEVVTNERIAKAVAEERSERRRATEQAKSRQLSVEEISKETGAATERKELRLIIKADVQGSVEALVAALDRLTSREVIITLLHAAVGNVTESDVMLAAASNARVIGFNVRPEPPVRRLAETQGVDIRLYRIIYEVLEDVKKLATGLLAPEMVEVVLGRVAVRKVYSISRVGTIAGSYVTSGRIVRGAKARLIRDGVVVHEGTIGSLRRFKEDVREVLEGFECGVGLEKFNDIKEGDIIEAFAVEAKPA</sequence>
<reference evidence="15 16" key="1">
    <citation type="journal article" date="2019" name="Nat. Microbiol.">
        <title>Mediterranean grassland soil C-N compound turnover is dependent on rainfall and depth, and is mediated by genomically divergent microorganisms.</title>
        <authorList>
            <person name="Diamond S."/>
            <person name="Andeer P.F."/>
            <person name="Li Z."/>
            <person name="Crits-Christoph A."/>
            <person name="Burstein D."/>
            <person name="Anantharaman K."/>
            <person name="Lane K.R."/>
            <person name="Thomas B.C."/>
            <person name="Pan C."/>
            <person name="Northen T.R."/>
            <person name="Banfield J.F."/>
        </authorList>
    </citation>
    <scope>NUCLEOTIDE SEQUENCE [LARGE SCALE GENOMIC DNA]</scope>
    <source>
        <strain evidence="15">NP_3</strain>
    </source>
</reference>
<evidence type="ECO:0000256" key="2">
    <source>
        <dbReference type="ARBA" id="ARBA00007733"/>
    </source>
</evidence>
<evidence type="ECO:0000256" key="5">
    <source>
        <dbReference type="ARBA" id="ARBA00022540"/>
    </source>
</evidence>
<dbReference type="PROSITE" id="PS01176">
    <property type="entry name" value="IF2"/>
    <property type="match status" value="1"/>
</dbReference>
<evidence type="ECO:0000256" key="1">
    <source>
        <dbReference type="ARBA" id="ARBA00004496"/>
    </source>
</evidence>
<keyword evidence="5 10" id="KW-0396">Initiation factor</keyword>
<dbReference type="InterPro" id="IPR044145">
    <property type="entry name" value="IF2_II"/>
</dbReference>
<dbReference type="HAMAP" id="MF_00100_B">
    <property type="entry name" value="IF_2_B"/>
    <property type="match status" value="1"/>
</dbReference>
<feature type="region of interest" description="Disordered" evidence="13">
    <location>
        <begin position="24"/>
        <end position="55"/>
    </location>
</feature>
<feature type="compositionally biased region" description="Low complexity" evidence="13">
    <location>
        <begin position="103"/>
        <end position="120"/>
    </location>
</feature>
<feature type="domain" description="Tr-type G" evidence="14">
    <location>
        <begin position="341"/>
        <end position="514"/>
    </location>
</feature>
<evidence type="ECO:0000256" key="7">
    <source>
        <dbReference type="ARBA" id="ARBA00022917"/>
    </source>
</evidence>
<evidence type="ECO:0000313" key="15">
    <source>
        <dbReference type="EMBL" id="TMI87147.1"/>
    </source>
</evidence>
<dbReference type="InterPro" id="IPR023115">
    <property type="entry name" value="TIF_IF2_dom3"/>
</dbReference>
<dbReference type="FunFam" id="2.40.30.10:FF:000007">
    <property type="entry name" value="Translation initiation factor IF-2"/>
    <property type="match status" value="1"/>
</dbReference>
<comment type="function">
    <text evidence="9 10 11">One of the essential components for the initiation of protein synthesis. Protects formylmethionyl-tRNA from spontaneous hydrolysis and promotes its binding to the 30S ribosomal subunits. Also involved in the hydrolysis of GTP during the formation of the 70S ribosomal complex.</text>
</comment>
<dbReference type="Pfam" id="PF03144">
    <property type="entry name" value="GTP_EFTU_D2"/>
    <property type="match status" value="1"/>
</dbReference>
<dbReference type="CDD" id="cd01887">
    <property type="entry name" value="IF2_eIF5B"/>
    <property type="match status" value="1"/>
</dbReference>
<dbReference type="Gene3D" id="3.40.50.10050">
    <property type="entry name" value="Translation initiation factor IF- 2, domain 3"/>
    <property type="match status" value="1"/>
</dbReference>
<evidence type="ECO:0000256" key="12">
    <source>
        <dbReference type="RuleBase" id="RU000645"/>
    </source>
</evidence>
<feature type="binding site" evidence="10">
    <location>
        <begin position="396"/>
        <end position="400"/>
    </location>
    <ligand>
        <name>GTP</name>
        <dbReference type="ChEBI" id="CHEBI:37565"/>
    </ligand>
</feature>
<keyword evidence="6 10" id="KW-0547">Nucleotide-binding</keyword>
<evidence type="ECO:0000256" key="8">
    <source>
        <dbReference type="ARBA" id="ARBA00023134"/>
    </source>
</evidence>
<dbReference type="InterPro" id="IPR053905">
    <property type="entry name" value="EF-G-like_DII"/>
</dbReference>
<keyword evidence="4 10" id="KW-0963">Cytoplasm</keyword>
<dbReference type="Proteomes" id="UP000318509">
    <property type="component" value="Unassembled WGS sequence"/>
</dbReference>
<evidence type="ECO:0000256" key="10">
    <source>
        <dbReference type="HAMAP-Rule" id="MF_00100"/>
    </source>
</evidence>
<dbReference type="InterPro" id="IPR036925">
    <property type="entry name" value="TIF_IF2_dom3_sf"/>
</dbReference>
<dbReference type="GO" id="GO:0003924">
    <property type="term" value="F:GTPase activity"/>
    <property type="evidence" value="ECO:0007669"/>
    <property type="project" value="UniProtKB-UniRule"/>
</dbReference>
<name>A0A537JUD3_9BACT</name>
<dbReference type="AlphaFoldDB" id="A0A537JUD3"/>
<feature type="binding site" evidence="10">
    <location>
        <begin position="450"/>
        <end position="453"/>
    </location>
    <ligand>
        <name>GTP</name>
        <dbReference type="ChEBI" id="CHEBI:37565"/>
    </ligand>
</feature>
<feature type="region of interest" description="Disordered" evidence="13">
    <location>
        <begin position="224"/>
        <end position="247"/>
    </location>
</feature>
<proteinExistence type="inferred from homology"/>
<dbReference type="NCBIfam" id="TIGR00487">
    <property type="entry name" value="IF-2"/>
    <property type="match status" value="1"/>
</dbReference>
<feature type="compositionally biased region" description="Basic and acidic residues" evidence="13">
    <location>
        <begin position="177"/>
        <end position="198"/>
    </location>
</feature>
<dbReference type="Pfam" id="PF11987">
    <property type="entry name" value="IF-2"/>
    <property type="match status" value="1"/>
</dbReference>
<dbReference type="GO" id="GO:0005525">
    <property type="term" value="F:GTP binding"/>
    <property type="evidence" value="ECO:0007669"/>
    <property type="project" value="UniProtKB-KW"/>
</dbReference>
<dbReference type="GO" id="GO:0003743">
    <property type="term" value="F:translation initiation factor activity"/>
    <property type="evidence" value="ECO:0007669"/>
    <property type="project" value="UniProtKB-UniRule"/>
</dbReference>
<dbReference type="InterPro" id="IPR015760">
    <property type="entry name" value="TIF_IF2"/>
</dbReference>
<dbReference type="CDD" id="cd03692">
    <property type="entry name" value="mtIF2_IVc"/>
    <property type="match status" value="1"/>
</dbReference>
<dbReference type="InterPro" id="IPR027417">
    <property type="entry name" value="P-loop_NTPase"/>
</dbReference>
<keyword evidence="7 10" id="KW-0648">Protein biosynthesis</keyword>
<evidence type="ECO:0000256" key="4">
    <source>
        <dbReference type="ARBA" id="ARBA00022490"/>
    </source>
</evidence>
<feature type="compositionally biased region" description="Low complexity" evidence="13">
    <location>
        <begin position="235"/>
        <end position="247"/>
    </location>
</feature>
<dbReference type="PANTHER" id="PTHR43381:SF5">
    <property type="entry name" value="TR-TYPE G DOMAIN-CONTAINING PROTEIN"/>
    <property type="match status" value="1"/>
</dbReference>
<dbReference type="EMBL" id="VBAK01000166">
    <property type="protein sequence ID" value="TMI87147.1"/>
    <property type="molecule type" value="Genomic_DNA"/>
</dbReference>
<dbReference type="Gene3D" id="3.40.50.300">
    <property type="entry name" value="P-loop containing nucleotide triphosphate hydrolases"/>
    <property type="match status" value="1"/>
</dbReference>
<dbReference type="FunFam" id="3.40.50.300:FF:000019">
    <property type="entry name" value="Translation initiation factor IF-2"/>
    <property type="match status" value="1"/>
</dbReference>